<dbReference type="SMART" id="SM00382">
    <property type="entry name" value="AAA"/>
    <property type="match status" value="1"/>
</dbReference>
<evidence type="ECO:0000256" key="4">
    <source>
        <dbReference type="ARBA" id="ARBA00022840"/>
    </source>
</evidence>
<evidence type="ECO:0000256" key="5">
    <source>
        <dbReference type="SAM" id="MobiDB-lite"/>
    </source>
</evidence>
<dbReference type="Gene3D" id="3.40.50.300">
    <property type="entry name" value="P-loop containing nucleotide triphosphate hydrolases"/>
    <property type="match status" value="1"/>
</dbReference>
<dbReference type="InterPro" id="IPR003593">
    <property type="entry name" value="AAA+_ATPase"/>
</dbReference>
<dbReference type="InterPro" id="IPR003439">
    <property type="entry name" value="ABC_transporter-like_ATP-bd"/>
</dbReference>
<dbReference type="EMBL" id="JADBEB010000001">
    <property type="protein sequence ID" value="MBE1489696.1"/>
    <property type="molecule type" value="Genomic_DNA"/>
</dbReference>
<dbReference type="PROSITE" id="PS50893">
    <property type="entry name" value="ABC_TRANSPORTER_2"/>
    <property type="match status" value="1"/>
</dbReference>
<keyword evidence="2" id="KW-0813">Transport</keyword>
<dbReference type="GO" id="GO:0005524">
    <property type="term" value="F:ATP binding"/>
    <property type="evidence" value="ECO:0007669"/>
    <property type="project" value="UniProtKB-KW"/>
</dbReference>
<dbReference type="PROSITE" id="PS00211">
    <property type="entry name" value="ABC_TRANSPORTER_1"/>
    <property type="match status" value="1"/>
</dbReference>
<dbReference type="InterPro" id="IPR027417">
    <property type="entry name" value="P-loop_NTPase"/>
</dbReference>
<dbReference type="PANTHER" id="PTHR43776">
    <property type="entry name" value="TRANSPORT ATP-BINDING PROTEIN"/>
    <property type="match status" value="1"/>
</dbReference>
<dbReference type="GO" id="GO:0015833">
    <property type="term" value="P:peptide transport"/>
    <property type="evidence" value="ECO:0007669"/>
    <property type="project" value="InterPro"/>
</dbReference>
<evidence type="ECO:0000313" key="8">
    <source>
        <dbReference type="Proteomes" id="UP000649753"/>
    </source>
</evidence>
<feature type="compositionally biased region" description="Low complexity" evidence="5">
    <location>
        <begin position="265"/>
        <end position="278"/>
    </location>
</feature>
<comment type="caution">
    <text evidence="7">The sequence shown here is derived from an EMBL/GenBank/DDBJ whole genome shotgun (WGS) entry which is preliminary data.</text>
</comment>
<dbReference type="Pfam" id="PF00005">
    <property type="entry name" value="ABC_tran"/>
    <property type="match status" value="1"/>
</dbReference>
<keyword evidence="3" id="KW-0547">Nucleotide-binding</keyword>
<comment type="similarity">
    <text evidence="1">Belongs to the ABC transporter superfamily.</text>
</comment>
<dbReference type="AlphaFoldDB" id="A0A927MAR1"/>
<gene>
    <name evidence="7" type="ORF">H4W31_005334</name>
</gene>
<keyword evidence="8" id="KW-1185">Reference proteome</keyword>
<feature type="region of interest" description="Disordered" evidence="5">
    <location>
        <begin position="261"/>
        <end position="291"/>
    </location>
</feature>
<evidence type="ECO:0000313" key="7">
    <source>
        <dbReference type="EMBL" id="MBE1489696.1"/>
    </source>
</evidence>
<feature type="compositionally biased region" description="Basic and acidic residues" evidence="5">
    <location>
        <begin position="280"/>
        <end position="291"/>
    </location>
</feature>
<dbReference type="SUPFAM" id="SSF52540">
    <property type="entry name" value="P-loop containing nucleoside triphosphate hydrolases"/>
    <property type="match status" value="1"/>
</dbReference>
<dbReference type="GO" id="GO:0055085">
    <property type="term" value="P:transmembrane transport"/>
    <property type="evidence" value="ECO:0007669"/>
    <property type="project" value="UniProtKB-ARBA"/>
</dbReference>
<dbReference type="Proteomes" id="UP000649753">
    <property type="component" value="Unassembled WGS sequence"/>
</dbReference>
<name>A0A927MAR1_9ACTN</name>
<dbReference type="CDD" id="cd03257">
    <property type="entry name" value="ABC_NikE_OppD_transporters"/>
    <property type="match status" value="1"/>
</dbReference>
<evidence type="ECO:0000256" key="3">
    <source>
        <dbReference type="ARBA" id="ARBA00022741"/>
    </source>
</evidence>
<dbReference type="InterPro" id="IPR050319">
    <property type="entry name" value="ABC_transp_ATP-bind"/>
</dbReference>
<sequence>MTEPLLSVREVWTTFKAPRGKGGRRQEIQAVAGVDLTVGEGETVGLVGESGSGKSTLARTIVGLERARSGTVTFAGTDVTTGWSRRLRRDVQMVFQDPRSSLNPRMTVRDIVAEGWRAHPGLVRPGGHDAEVAHLLEQVGVDPTLAGRRPAELSGGQCQRVAIARALALRPRLLVCDEAVSALDVSVQAQILALLARLREELGLAMLFISHDLGVVRQLSDRVAVMYLGKIVETGPAEQLYTSPEHPYTQALLASALELDPDATPPTALAAEPLETTPSRSEDRTDAAPSA</sequence>
<dbReference type="InterPro" id="IPR013563">
    <property type="entry name" value="Oligopep_ABC_C"/>
</dbReference>
<evidence type="ECO:0000256" key="1">
    <source>
        <dbReference type="ARBA" id="ARBA00005417"/>
    </source>
</evidence>
<dbReference type="InterPro" id="IPR017871">
    <property type="entry name" value="ABC_transporter-like_CS"/>
</dbReference>
<evidence type="ECO:0000259" key="6">
    <source>
        <dbReference type="PROSITE" id="PS50893"/>
    </source>
</evidence>
<keyword evidence="4 7" id="KW-0067">ATP-binding</keyword>
<feature type="domain" description="ABC transporter" evidence="6">
    <location>
        <begin position="6"/>
        <end position="253"/>
    </location>
</feature>
<accession>A0A927MAR1</accession>
<dbReference type="Pfam" id="PF08352">
    <property type="entry name" value="oligo_HPY"/>
    <property type="match status" value="1"/>
</dbReference>
<dbReference type="PANTHER" id="PTHR43776:SF7">
    <property type="entry name" value="D,D-DIPEPTIDE TRANSPORT ATP-BINDING PROTEIN DDPF-RELATED"/>
    <property type="match status" value="1"/>
</dbReference>
<organism evidence="7 8">
    <name type="scientific">Plantactinospora soyae</name>
    <dbReference type="NCBI Taxonomy" id="1544732"/>
    <lineage>
        <taxon>Bacteria</taxon>
        <taxon>Bacillati</taxon>
        <taxon>Actinomycetota</taxon>
        <taxon>Actinomycetes</taxon>
        <taxon>Micromonosporales</taxon>
        <taxon>Micromonosporaceae</taxon>
        <taxon>Plantactinospora</taxon>
    </lineage>
</organism>
<protein>
    <submittedName>
        <fullName evidence="7">Peptide/nickel transport system ATP-binding protein/oligopeptide transport system ATP-binding protein</fullName>
    </submittedName>
</protein>
<dbReference type="GO" id="GO:0016887">
    <property type="term" value="F:ATP hydrolysis activity"/>
    <property type="evidence" value="ECO:0007669"/>
    <property type="project" value="InterPro"/>
</dbReference>
<evidence type="ECO:0000256" key="2">
    <source>
        <dbReference type="ARBA" id="ARBA00022448"/>
    </source>
</evidence>
<dbReference type="RefSeq" id="WP_192769121.1">
    <property type="nucleotide sequence ID" value="NZ_JADBEB010000001.1"/>
</dbReference>
<proteinExistence type="inferred from homology"/>
<reference evidence="7" key="1">
    <citation type="submission" date="2020-10" db="EMBL/GenBank/DDBJ databases">
        <title>Sequencing the genomes of 1000 actinobacteria strains.</title>
        <authorList>
            <person name="Klenk H.-P."/>
        </authorList>
    </citation>
    <scope>NUCLEOTIDE SEQUENCE</scope>
    <source>
        <strain evidence="7">DSM 46832</strain>
    </source>
</reference>